<dbReference type="GO" id="GO:0016491">
    <property type="term" value="F:oxidoreductase activity"/>
    <property type="evidence" value="ECO:0007669"/>
    <property type="project" value="UniProtKB-KW"/>
</dbReference>
<proteinExistence type="inferred from homology"/>
<evidence type="ECO:0000256" key="2">
    <source>
        <dbReference type="ARBA" id="ARBA00022857"/>
    </source>
</evidence>
<dbReference type="Gene3D" id="3.20.20.100">
    <property type="entry name" value="NADP-dependent oxidoreductase domain"/>
    <property type="match status" value="1"/>
</dbReference>
<dbReference type="PROSITE" id="PS00063">
    <property type="entry name" value="ALDOKETO_REDUCTASE_3"/>
    <property type="match status" value="1"/>
</dbReference>
<feature type="active site" description="Proton donor" evidence="4">
    <location>
        <position position="38"/>
    </location>
</feature>
<evidence type="ECO:0000313" key="8">
    <source>
        <dbReference type="EMBL" id="OGN29371.1"/>
    </source>
</evidence>
<dbReference type="InterPro" id="IPR020471">
    <property type="entry name" value="AKR"/>
</dbReference>
<evidence type="ECO:0000313" key="9">
    <source>
        <dbReference type="Proteomes" id="UP000179047"/>
    </source>
</evidence>
<dbReference type="Proteomes" id="UP000179047">
    <property type="component" value="Unassembled WGS sequence"/>
</dbReference>
<evidence type="ECO:0000256" key="4">
    <source>
        <dbReference type="PIRSR" id="PIRSR000097-1"/>
    </source>
</evidence>
<organism evidence="8 9">
    <name type="scientific">Candidatus Yanofskybacteria bacterium RIFCSPLOWO2_01_FULL_49_25</name>
    <dbReference type="NCBI Taxonomy" id="1802701"/>
    <lineage>
        <taxon>Bacteria</taxon>
        <taxon>Candidatus Yanofskyibacteriota</taxon>
    </lineage>
</organism>
<keyword evidence="3" id="KW-0560">Oxidoreductase</keyword>
<feature type="site" description="Lowers pKa of active site Tyr" evidence="6">
    <location>
        <position position="67"/>
    </location>
</feature>
<evidence type="ECO:0000256" key="6">
    <source>
        <dbReference type="PIRSR" id="PIRSR000097-3"/>
    </source>
</evidence>
<name>A0A1F8GVR3_9BACT</name>
<dbReference type="InterPro" id="IPR023210">
    <property type="entry name" value="NADP_OxRdtase_dom"/>
</dbReference>
<dbReference type="InterPro" id="IPR036812">
    <property type="entry name" value="NAD(P)_OxRdtase_dom_sf"/>
</dbReference>
<evidence type="ECO:0000256" key="1">
    <source>
        <dbReference type="ARBA" id="ARBA00007905"/>
    </source>
</evidence>
<comment type="caution">
    <text evidence="8">The sequence shown here is derived from an EMBL/GenBank/DDBJ whole genome shotgun (WGS) entry which is preliminary data.</text>
</comment>
<accession>A0A1F8GVR3</accession>
<comment type="similarity">
    <text evidence="1">Belongs to the aldo/keto reductase family.</text>
</comment>
<reference evidence="8 9" key="1">
    <citation type="journal article" date="2016" name="Nat. Commun.">
        <title>Thousands of microbial genomes shed light on interconnected biogeochemical processes in an aquifer system.</title>
        <authorList>
            <person name="Anantharaman K."/>
            <person name="Brown C.T."/>
            <person name="Hug L.A."/>
            <person name="Sharon I."/>
            <person name="Castelle C.J."/>
            <person name="Probst A.J."/>
            <person name="Thomas B.C."/>
            <person name="Singh A."/>
            <person name="Wilkins M.J."/>
            <person name="Karaoz U."/>
            <person name="Brodie E.L."/>
            <person name="Williams K.H."/>
            <person name="Hubbard S.S."/>
            <person name="Banfield J.F."/>
        </authorList>
    </citation>
    <scope>NUCLEOTIDE SEQUENCE [LARGE SCALE GENOMIC DNA]</scope>
</reference>
<dbReference type="PIRSF" id="PIRSF000097">
    <property type="entry name" value="AKR"/>
    <property type="match status" value="1"/>
</dbReference>
<dbReference type="STRING" id="1802701.A3A33_01165"/>
<protein>
    <recommendedName>
        <fullName evidence="7">NADP-dependent oxidoreductase domain-containing protein</fullName>
    </recommendedName>
</protein>
<dbReference type="EMBL" id="MGKP01000007">
    <property type="protein sequence ID" value="OGN29371.1"/>
    <property type="molecule type" value="Genomic_DNA"/>
</dbReference>
<dbReference type="AlphaFoldDB" id="A0A1F8GVR3"/>
<dbReference type="PRINTS" id="PR00069">
    <property type="entry name" value="ALDKETRDTASE"/>
</dbReference>
<dbReference type="PANTHER" id="PTHR11732">
    <property type="entry name" value="ALDO/KETO REDUCTASE"/>
    <property type="match status" value="1"/>
</dbReference>
<dbReference type="FunFam" id="3.20.20.100:FF:000006">
    <property type="entry name" value="Aldo-keto reductase family 1 member A1"/>
    <property type="match status" value="1"/>
</dbReference>
<evidence type="ECO:0000256" key="5">
    <source>
        <dbReference type="PIRSR" id="PIRSR000097-2"/>
    </source>
</evidence>
<dbReference type="InterPro" id="IPR018170">
    <property type="entry name" value="Aldo/ket_reductase_CS"/>
</dbReference>
<dbReference type="SUPFAM" id="SSF51430">
    <property type="entry name" value="NAD(P)-linked oxidoreductase"/>
    <property type="match status" value="1"/>
</dbReference>
<feature type="binding site" evidence="5">
    <location>
        <position position="100"/>
    </location>
    <ligand>
        <name>substrate</name>
    </ligand>
</feature>
<evidence type="ECO:0000259" key="7">
    <source>
        <dbReference type="Pfam" id="PF00248"/>
    </source>
</evidence>
<gene>
    <name evidence="8" type="ORF">A3A33_01165</name>
</gene>
<evidence type="ECO:0000256" key="3">
    <source>
        <dbReference type="ARBA" id="ARBA00023002"/>
    </source>
</evidence>
<keyword evidence="2" id="KW-0521">NADP</keyword>
<dbReference type="Pfam" id="PF00248">
    <property type="entry name" value="Aldo_ket_red"/>
    <property type="match status" value="1"/>
</dbReference>
<feature type="domain" description="NADP-dependent oxidoreductase" evidence="7">
    <location>
        <begin position="3"/>
        <end position="288"/>
    </location>
</feature>
<sequence length="306" mass="34553">MPRIGLGTWKSKPEEAGKAVDYALREGGYHHIDCAAIYRNEKEIGVAFADIFGSGARKREDVFITSKLWNTEHTKDRVRKACEKTLQDLQLDYLDLYLMHWGVAIPPHDDIAGNPHGRLTEQLDDKGYLITEKVSVRETWEAMEELVRAGLVKAIGVANFSAPMIVDLLSYATIMPAVNQIELHPYLQQSTLVEFCQYKTLAVTAYSPLGSPGNMKPKGLPAIVEDPVVLKIAKDHGKSPAQILIRWGIQRNTILIPKSVTPERIKENLAVFDFELSESDMSTLKSLDRGLRFVNANQWWRMPYFN</sequence>